<evidence type="ECO:0000256" key="5">
    <source>
        <dbReference type="ARBA" id="ARBA00023136"/>
    </source>
</evidence>
<evidence type="ECO:0000256" key="6">
    <source>
        <dbReference type="SAM" id="Phobius"/>
    </source>
</evidence>
<proteinExistence type="predicted"/>
<gene>
    <name evidence="7" type="ORF">F0P94_13055</name>
</gene>
<evidence type="ECO:0000313" key="7">
    <source>
        <dbReference type="EMBL" id="KAA9331734.1"/>
    </source>
</evidence>
<protein>
    <submittedName>
        <fullName evidence="7">Flippase-like domain-containing protein</fullName>
    </submittedName>
</protein>
<organism evidence="7 8">
    <name type="scientific">Adhaeribacter soli</name>
    <dbReference type="NCBI Taxonomy" id="2607655"/>
    <lineage>
        <taxon>Bacteria</taxon>
        <taxon>Pseudomonadati</taxon>
        <taxon>Bacteroidota</taxon>
        <taxon>Cytophagia</taxon>
        <taxon>Cytophagales</taxon>
        <taxon>Hymenobacteraceae</taxon>
        <taxon>Adhaeribacter</taxon>
    </lineage>
</organism>
<keyword evidence="5 6" id="KW-0472">Membrane</keyword>
<reference evidence="7 8" key="1">
    <citation type="submission" date="2019-09" db="EMBL/GenBank/DDBJ databases">
        <title>Genome sequence of Adhaeribacter sp. M2.</title>
        <authorList>
            <person name="Srinivasan S."/>
        </authorList>
    </citation>
    <scope>NUCLEOTIDE SEQUENCE [LARGE SCALE GENOMIC DNA]</scope>
    <source>
        <strain evidence="7 8">M2</strain>
    </source>
</reference>
<keyword evidence="2" id="KW-1003">Cell membrane</keyword>
<comment type="caution">
    <text evidence="7">The sequence shown here is derived from an EMBL/GenBank/DDBJ whole genome shotgun (WGS) entry which is preliminary data.</text>
</comment>
<evidence type="ECO:0000256" key="2">
    <source>
        <dbReference type="ARBA" id="ARBA00022475"/>
    </source>
</evidence>
<dbReference type="Proteomes" id="UP000326570">
    <property type="component" value="Unassembled WGS sequence"/>
</dbReference>
<feature type="transmembrane region" description="Helical" evidence="6">
    <location>
        <begin position="196"/>
        <end position="217"/>
    </location>
</feature>
<sequence length="351" mass="39810">MKKLLNILKYFLLFALSMFLMWYALKGIDFQLVLKQLQKANYFWIFVSLTIAATGYFSRAYRWKMQIDPTGHKASFWAVYNAMMVGYLANLVLPRAGEVIRCSVLKRTDAIPVKVSLGTVITERVIDLVILLSLITLTFFVEFDRLHEFFLGFFNDKYNSFQENSFLIYSIVGTMLLLTLVGVILLIIYLNRLRENVYFVKLVTFIRGILDGVFSIMKLEKKGVFVFHTLFVWFTYYIMGYIAFFAIPATNGLGLNVALAVFVIGGLGMAAPVQGGIGIFHLMVQAALLLYGLSKESGMAYALIVHTSQTLLVVIMGGISFVMSMLKSRRQPEEALLSEENEINVAHDFSR</sequence>
<feature type="transmembrane region" description="Helical" evidence="6">
    <location>
        <begin position="125"/>
        <end position="146"/>
    </location>
</feature>
<evidence type="ECO:0000256" key="4">
    <source>
        <dbReference type="ARBA" id="ARBA00022989"/>
    </source>
</evidence>
<name>A0A5N1INZ7_9BACT</name>
<dbReference type="GO" id="GO:0005886">
    <property type="term" value="C:plasma membrane"/>
    <property type="evidence" value="ECO:0007669"/>
    <property type="project" value="UniProtKB-SubCell"/>
</dbReference>
<feature type="transmembrane region" description="Helical" evidence="6">
    <location>
        <begin position="253"/>
        <end position="270"/>
    </location>
</feature>
<dbReference type="EMBL" id="VTWT01000007">
    <property type="protein sequence ID" value="KAA9331734.1"/>
    <property type="molecule type" value="Genomic_DNA"/>
</dbReference>
<dbReference type="NCBIfam" id="TIGR00374">
    <property type="entry name" value="flippase-like domain"/>
    <property type="match status" value="1"/>
</dbReference>
<dbReference type="InterPro" id="IPR022791">
    <property type="entry name" value="L-PG_synthase/AglD"/>
</dbReference>
<keyword evidence="3 6" id="KW-0812">Transmembrane</keyword>
<feature type="transmembrane region" description="Helical" evidence="6">
    <location>
        <begin position="166"/>
        <end position="190"/>
    </location>
</feature>
<evidence type="ECO:0000256" key="1">
    <source>
        <dbReference type="ARBA" id="ARBA00004651"/>
    </source>
</evidence>
<keyword evidence="8" id="KW-1185">Reference proteome</keyword>
<dbReference type="AlphaFoldDB" id="A0A5N1INZ7"/>
<dbReference type="PANTHER" id="PTHR39087:SF2">
    <property type="entry name" value="UPF0104 MEMBRANE PROTEIN MJ1595"/>
    <property type="match status" value="1"/>
</dbReference>
<dbReference type="RefSeq" id="WP_150904344.1">
    <property type="nucleotide sequence ID" value="NZ_VTWT01000007.1"/>
</dbReference>
<dbReference type="PANTHER" id="PTHR39087">
    <property type="entry name" value="UPF0104 MEMBRANE PROTEIN MJ1595"/>
    <property type="match status" value="1"/>
</dbReference>
<feature type="transmembrane region" description="Helical" evidence="6">
    <location>
        <begin position="41"/>
        <end position="62"/>
    </location>
</feature>
<dbReference type="Pfam" id="PF03706">
    <property type="entry name" value="LPG_synthase_TM"/>
    <property type="match status" value="1"/>
</dbReference>
<evidence type="ECO:0000256" key="3">
    <source>
        <dbReference type="ARBA" id="ARBA00022692"/>
    </source>
</evidence>
<evidence type="ECO:0000313" key="8">
    <source>
        <dbReference type="Proteomes" id="UP000326570"/>
    </source>
</evidence>
<feature type="transmembrane region" description="Helical" evidence="6">
    <location>
        <begin position="300"/>
        <end position="322"/>
    </location>
</feature>
<comment type="subcellular location">
    <subcellularLocation>
        <location evidence="1">Cell membrane</location>
        <topology evidence="1">Multi-pass membrane protein</topology>
    </subcellularLocation>
</comment>
<feature type="transmembrane region" description="Helical" evidence="6">
    <location>
        <begin position="224"/>
        <end position="247"/>
    </location>
</feature>
<accession>A0A5N1INZ7</accession>
<feature type="transmembrane region" description="Helical" evidence="6">
    <location>
        <begin position="7"/>
        <end position="25"/>
    </location>
</feature>
<keyword evidence="4 6" id="KW-1133">Transmembrane helix</keyword>